<reference evidence="1 2" key="1">
    <citation type="submission" date="2011-07" db="EMBL/GenBank/DDBJ databases">
        <title>Genome Sequence of Propionibacterium acnes SK182B-JCVI.</title>
        <authorList>
            <person name="Durkin A.S."/>
            <person name="Madupu R."/>
            <person name="Hostetler J."/>
            <person name="Radune D."/>
            <person name="Torralba M."/>
            <person name="Methe B."/>
            <person name="Sutton G."/>
            <person name="Strausberg R.L."/>
            <person name="Nelson K.E."/>
        </authorList>
    </citation>
    <scope>NUCLEOTIDE SEQUENCE [LARGE SCALE GENOMIC DNA]</scope>
    <source>
        <strain evidence="1 2">SK182B-JCVI</strain>
    </source>
</reference>
<evidence type="ECO:0000313" key="2">
    <source>
        <dbReference type="Proteomes" id="UP000007832"/>
    </source>
</evidence>
<gene>
    <name evidence="1" type="ORF">HMPREF1162_2198</name>
</gene>
<sequence length="50" mass="5173">MKTDVLPPLGEPTRSSLGEPFAGAAVGTAWQDVAVGVGIRKPRIDANRVA</sequence>
<dbReference type="AlphaFoldDB" id="F9NV42"/>
<organism evidence="1 2">
    <name type="scientific">[Propionibacterium] namnetense SK182B-JCVI</name>
    <dbReference type="NCBI Taxonomy" id="1051006"/>
    <lineage>
        <taxon>Bacteria</taxon>
        <taxon>Bacillati</taxon>
        <taxon>Actinomycetota</taxon>
        <taxon>Actinomycetes</taxon>
        <taxon>Propionibacteriales</taxon>
        <taxon>Propionibacteriaceae</taxon>
        <taxon>Cutibacterium</taxon>
    </lineage>
</organism>
<accession>F9NV42</accession>
<dbReference type="EMBL" id="AFUN01000026">
    <property type="protein sequence ID" value="EGR97161.1"/>
    <property type="molecule type" value="Genomic_DNA"/>
</dbReference>
<dbReference type="PATRIC" id="fig|1051006.4.peg.1042"/>
<evidence type="ECO:0000313" key="1">
    <source>
        <dbReference type="EMBL" id="EGR97161.1"/>
    </source>
</evidence>
<name>F9NV42_9ACTN</name>
<proteinExistence type="predicted"/>
<protein>
    <submittedName>
        <fullName evidence="1">Uncharacterized protein</fullName>
    </submittedName>
</protein>
<comment type="caution">
    <text evidence="1">The sequence shown here is derived from an EMBL/GenBank/DDBJ whole genome shotgun (WGS) entry which is preliminary data.</text>
</comment>
<dbReference type="Proteomes" id="UP000007832">
    <property type="component" value="Unassembled WGS sequence"/>
</dbReference>